<organism evidence="1 2">
    <name type="scientific">Algoriphagus faecimaris</name>
    <dbReference type="NCBI Taxonomy" id="686796"/>
    <lineage>
        <taxon>Bacteria</taxon>
        <taxon>Pseudomonadati</taxon>
        <taxon>Bacteroidota</taxon>
        <taxon>Cytophagia</taxon>
        <taxon>Cytophagales</taxon>
        <taxon>Cyclobacteriaceae</taxon>
        <taxon>Algoriphagus</taxon>
    </lineage>
</organism>
<accession>A0A1G6X7C9</accession>
<proteinExistence type="predicted"/>
<evidence type="ECO:0000313" key="2">
    <source>
        <dbReference type="Proteomes" id="UP000199060"/>
    </source>
</evidence>
<reference evidence="2" key="1">
    <citation type="submission" date="2016-10" db="EMBL/GenBank/DDBJ databases">
        <authorList>
            <person name="Varghese N."/>
            <person name="Submissions S."/>
        </authorList>
    </citation>
    <scope>NUCLEOTIDE SEQUENCE [LARGE SCALE GENOMIC DNA]</scope>
    <source>
        <strain evidence="2">DSM 23095</strain>
    </source>
</reference>
<evidence type="ECO:0000313" key="1">
    <source>
        <dbReference type="EMBL" id="SDD74070.1"/>
    </source>
</evidence>
<dbReference type="EMBL" id="FNAC01000052">
    <property type="protein sequence ID" value="SDD74070.1"/>
    <property type="molecule type" value="Genomic_DNA"/>
</dbReference>
<keyword evidence="2" id="KW-1185">Reference proteome</keyword>
<dbReference type="AlphaFoldDB" id="A0A1G6X7C9"/>
<dbReference type="Proteomes" id="UP000199060">
    <property type="component" value="Unassembled WGS sequence"/>
</dbReference>
<protein>
    <submittedName>
        <fullName evidence="1">Uncharacterized protein</fullName>
    </submittedName>
</protein>
<sequence>MSKEERLCEEVGRSNLFCKKKTMETACPPVGGLHPSGFAVTNKLKDCFTLRKS</sequence>
<dbReference type="STRING" id="686796.SAMN04488104_105218"/>
<gene>
    <name evidence="1" type="ORF">SAMN04488104_105218</name>
</gene>
<name>A0A1G6X7C9_9BACT</name>